<dbReference type="EMBL" id="BSDO01000019">
    <property type="protein sequence ID" value="GLI25526.1"/>
    <property type="molecule type" value="Genomic_DNA"/>
</dbReference>
<dbReference type="EMBL" id="JAVDPY010000019">
    <property type="protein sequence ID" value="MDR6336872.1"/>
    <property type="molecule type" value="Genomic_DNA"/>
</dbReference>
<keyword evidence="1" id="KW-0812">Transmembrane</keyword>
<dbReference type="AlphaFoldDB" id="A0A9W6CMX9"/>
<keyword evidence="1" id="KW-1133">Transmembrane helix</keyword>
<name>A0A9W6CMX9_XANFL</name>
<sequence>MHVLFGEIITLNTLGLGLEVPMLASIRPASLILTLAALNAVFRFHLGVMTILAGCSVLGLLYGLAGGIG</sequence>
<keyword evidence="5" id="KW-1185">Reference proteome</keyword>
<comment type="caution">
    <text evidence="2">The sequence shown here is derived from an EMBL/GenBank/DDBJ whole genome shotgun (WGS) entry which is preliminary data.</text>
</comment>
<evidence type="ECO:0000313" key="5">
    <source>
        <dbReference type="Proteomes" id="UP001245370"/>
    </source>
</evidence>
<protein>
    <submittedName>
        <fullName evidence="3">Chromate transporter</fullName>
    </submittedName>
</protein>
<dbReference type="GeneID" id="95765970"/>
<evidence type="ECO:0000313" key="2">
    <source>
        <dbReference type="EMBL" id="GLI25526.1"/>
    </source>
</evidence>
<reference evidence="3 5" key="2">
    <citation type="submission" date="2023-07" db="EMBL/GenBank/DDBJ databases">
        <title>Genomic Encyclopedia of Type Strains, Phase IV (KMG-IV): sequencing the most valuable type-strain genomes for metagenomic binning, comparative biology and taxonomic classification.</title>
        <authorList>
            <person name="Goeker M."/>
        </authorList>
    </citation>
    <scope>NUCLEOTIDE SEQUENCE [LARGE SCALE GENOMIC DNA]</scope>
    <source>
        <strain evidence="3 5">DSM 338</strain>
    </source>
</reference>
<evidence type="ECO:0000313" key="4">
    <source>
        <dbReference type="Proteomes" id="UP001144397"/>
    </source>
</evidence>
<feature type="transmembrane region" description="Helical" evidence="1">
    <location>
        <begin position="20"/>
        <end position="41"/>
    </location>
</feature>
<dbReference type="Proteomes" id="UP001144397">
    <property type="component" value="Unassembled WGS sequence"/>
</dbReference>
<evidence type="ECO:0000256" key="1">
    <source>
        <dbReference type="SAM" id="Phobius"/>
    </source>
</evidence>
<organism evidence="2 4">
    <name type="scientific">Xanthobacter flavus</name>
    <dbReference type="NCBI Taxonomy" id="281"/>
    <lineage>
        <taxon>Bacteria</taxon>
        <taxon>Pseudomonadati</taxon>
        <taxon>Pseudomonadota</taxon>
        <taxon>Alphaproteobacteria</taxon>
        <taxon>Hyphomicrobiales</taxon>
        <taxon>Xanthobacteraceae</taxon>
        <taxon>Xanthobacter</taxon>
    </lineage>
</organism>
<reference evidence="2" key="1">
    <citation type="submission" date="2022-12" db="EMBL/GenBank/DDBJ databases">
        <title>Reference genome sequencing for broad-spectrum identification of bacterial and archaeal isolates by mass spectrometry.</title>
        <authorList>
            <person name="Sekiguchi Y."/>
            <person name="Tourlousse D.M."/>
        </authorList>
    </citation>
    <scope>NUCLEOTIDE SEQUENCE</scope>
    <source>
        <strain evidence="2">301</strain>
    </source>
</reference>
<accession>A0A9W6CMX9</accession>
<feature type="transmembrane region" description="Helical" evidence="1">
    <location>
        <begin position="48"/>
        <end position="68"/>
    </location>
</feature>
<gene>
    <name evidence="3" type="ORF">GGQ86_005376</name>
    <name evidence="2" type="ORF">XFLAVUS301_52000</name>
</gene>
<evidence type="ECO:0000313" key="3">
    <source>
        <dbReference type="EMBL" id="MDR6336872.1"/>
    </source>
</evidence>
<dbReference type="Proteomes" id="UP001245370">
    <property type="component" value="Unassembled WGS sequence"/>
</dbReference>
<keyword evidence="1" id="KW-0472">Membrane</keyword>
<dbReference type="RefSeq" id="WP_012116555.1">
    <property type="nucleotide sequence ID" value="NZ_BSDO01000019.1"/>
</dbReference>
<proteinExistence type="predicted"/>